<evidence type="ECO:0000256" key="3">
    <source>
        <dbReference type="PROSITE-ProRule" id="PRU00339"/>
    </source>
</evidence>
<accession>A0ABP0R3U4</accession>
<sequence>MSDEDDVIEQQLEELDEKSEECFQTCQIRTAIRIAKEATRLAKSHSNVIHYMRGLFDQMRFGHGMLDPQATREVSVELVLLLEDEEQARRIQPNLDEGHYHWLCSWMSTCAYDNLAEATGTMSGCNSHGMHECINDGLQICRQTGKMECIKCFREYAADVYLAADDFDMVRHQCQTFLEYHPGGNDNKDRRWSGHHKLAKLQLLEGRVDSAIEDLKQAYELAGAEDVYLKLRSKAIVALTLDEALIMASQPRFDWTELNEKLPESGEWPFFEVHREMVEALALTVAEDYDSAIEKLTQLDRQMTELNCRKEWFEVRLRLIAAYLLKGDRPRAERLAKGLEASADEAQDFLTMRRLKHLLSSTGEVSPIAAIHETASITSANSVNGEESSIENTKVEEESTPLEDQLNEYMQRIMEVSGDDEARIALLDEFLANSPEQIESSKDAAYLVHFSQFLVRGTEDALKVWPWAEDMLKKFSDDPIVVSVVATLGYYFKSADGANFEFISLDQLEKWFRQSTSPQVEHAKNFARAGSFFMDEGDYGEAERNYSRAFRLNRVDPSIVIPLADLYRQSDRVRDGLAVLDLSLREGCDDQTVAWEAAMTALQLDQFDAVQTYLDKYLELGKPDAWAHYFKALAAYHLDQFEESIKHLDLELEFDLPGHFHIQLLRTCNLIALGDNEAAQASFDDVLATPLREVDYLSLSQLVRNLGILWNSARSTEEFAARTEKLEDIMLRAGLLPDEYFEAQRETKEIEEEIYHFAVQ</sequence>
<dbReference type="PROSITE" id="PS50005">
    <property type="entry name" value="TPR"/>
    <property type="match status" value="1"/>
</dbReference>
<feature type="non-terminal residue" evidence="4">
    <location>
        <position position="760"/>
    </location>
</feature>
<reference evidence="4 5" key="1">
    <citation type="submission" date="2024-02" db="EMBL/GenBank/DDBJ databases">
        <authorList>
            <person name="Chen Y."/>
            <person name="Shah S."/>
            <person name="Dougan E. K."/>
            <person name="Thang M."/>
            <person name="Chan C."/>
        </authorList>
    </citation>
    <scope>NUCLEOTIDE SEQUENCE [LARGE SCALE GENOMIC DNA]</scope>
</reference>
<evidence type="ECO:0000313" key="5">
    <source>
        <dbReference type="Proteomes" id="UP001642484"/>
    </source>
</evidence>
<dbReference type="Proteomes" id="UP001642484">
    <property type="component" value="Unassembled WGS sequence"/>
</dbReference>
<evidence type="ECO:0000313" key="4">
    <source>
        <dbReference type="EMBL" id="CAK9094899.1"/>
    </source>
</evidence>
<dbReference type="InterPro" id="IPR051012">
    <property type="entry name" value="CellSynth/LPSAsmb/PSIAsmb"/>
</dbReference>
<dbReference type="InterPro" id="IPR011990">
    <property type="entry name" value="TPR-like_helical_dom_sf"/>
</dbReference>
<dbReference type="SUPFAM" id="SSF48452">
    <property type="entry name" value="TPR-like"/>
    <property type="match status" value="2"/>
</dbReference>
<keyword evidence="5" id="KW-1185">Reference proteome</keyword>
<dbReference type="EMBL" id="CAXAMN010025402">
    <property type="protein sequence ID" value="CAK9094899.1"/>
    <property type="molecule type" value="Genomic_DNA"/>
</dbReference>
<feature type="repeat" description="TPR" evidence="3">
    <location>
        <begin position="523"/>
        <end position="556"/>
    </location>
</feature>
<dbReference type="SMART" id="SM00028">
    <property type="entry name" value="TPR"/>
    <property type="match status" value="3"/>
</dbReference>
<protein>
    <submittedName>
        <fullName evidence="4">Uncharacterized protein</fullName>
    </submittedName>
</protein>
<evidence type="ECO:0000256" key="1">
    <source>
        <dbReference type="ARBA" id="ARBA00022737"/>
    </source>
</evidence>
<keyword evidence="1" id="KW-0677">Repeat</keyword>
<name>A0ABP0R3U4_9DINO</name>
<evidence type="ECO:0000256" key="2">
    <source>
        <dbReference type="ARBA" id="ARBA00022803"/>
    </source>
</evidence>
<dbReference type="InterPro" id="IPR019734">
    <property type="entry name" value="TPR_rpt"/>
</dbReference>
<dbReference type="PANTHER" id="PTHR45586:SF1">
    <property type="entry name" value="LIPOPOLYSACCHARIDE ASSEMBLY PROTEIN B"/>
    <property type="match status" value="1"/>
</dbReference>
<dbReference type="Gene3D" id="1.25.40.10">
    <property type="entry name" value="Tetratricopeptide repeat domain"/>
    <property type="match status" value="2"/>
</dbReference>
<organism evidence="4 5">
    <name type="scientific">Durusdinium trenchii</name>
    <dbReference type="NCBI Taxonomy" id="1381693"/>
    <lineage>
        <taxon>Eukaryota</taxon>
        <taxon>Sar</taxon>
        <taxon>Alveolata</taxon>
        <taxon>Dinophyceae</taxon>
        <taxon>Suessiales</taxon>
        <taxon>Symbiodiniaceae</taxon>
        <taxon>Durusdinium</taxon>
    </lineage>
</organism>
<comment type="caution">
    <text evidence="4">The sequence shown here is derived from an EMBL/GenBank/DDBJ whole genome shotgun (WGS) entry which is preliminary data.</text>
</comment>
<dbReference type="PANTHER" id="PTHR45586">
    <property type="entry name" value="TPR REPEAT-CONTAINING PROTEIN PA4667"/>
    <property type="match status" value="1"/>
</dbReference>
<gene>
    <name evidence="4" type="ORF">CCMP2556_LOCUS45240</name>
</gene>
<proteinExistence type="predicted"/>
<keyword evidence="2 3" id="KW-0802">TPR repeat</keyword>